<sequence length="39" mass="4678">MPARNDNNIIIAYYKYLNDAKLCYISTIRDSRFQDDHLL</sequence>
<dbReference type="AlphaFoldDB" id="A0A6N7BXB2"/>
<protein>
    <submittedName>
        <fullName evidence="1">Uncharacterized protein</fullName>
    </submittedName>
</protein>
<accession>A0A6N7BXB2</accession>
<keyword evidence="2" id="KW-1185">Reference proteome</keyword>
<name>A0A6N7BXB2_9GAMM</name>
<dbReference type="EMBL" id="VZIZ01000038">
    <property type="protein sequence ID" value="KAF0567682.1"/>
    <property type="molecule type" value="Genomic_DNA"/>
</dbReference>
<proteinExistence type="predicted"/>
<dbReference type="Proteomes" id="UP000471465">
    <property type="component" value="Unassembled WGS sequence"/>
</dbReference>
<evidence type="ECO:0000313" key="1">
    <source>
        <dbReference type="EMBL" id="KAF0567682.1"/>
    </source>
</evidence>
<organism evidence="1 2">
    <name type="scientific">Psychrobacter nivimaris</name>
    <dbReference type="NCBI Taxonomy" id="281738"/>
    <lineage>
        <taxon>Bacteria</taxon>
        <taxon>Pseudomonadati</taxon>
        <taxon>Pseudomonadota</taxon>
        <taxon>Gammaproteobacteria</taxon>
        <taxon>Moraxellales</taxon>
        <taxon>Moraxellaceae</taxon>
        <taxon>Psychrobacter</taxon>
    </lineage>
</organism>
<gene>
    <name evidence="1" type="ORF">FQV37_1912</name>
</gene>
<comment type="caution">
    <text evidence="1">The sequence shown here is derived from an EMBL/GenBank/DDBJ whole genome shotgun (WGS) entry which is preliminary data.</text>
</comment>
<evidence type="ECO:0000313" key="2">
    <source>
        <dbReference type="Proteomes" id="UP000471465"/>
    </source>
</evidence>
<reference evidence="1 2" key="1">
    <citation type="submission" date="2019-09" db="EMBL/GenBank/DDBJ databases">
        <title>Draft genome sequence of Psychrobacter nivimaris LAMA 639, in search for biotechnological relevant genes.</title>
        <authorList>
            <person name="Lima A.O.S."/>
            <person name="Staloch B.E.K."/>
            <person name="Freitas R.C."/>
            <person name="Niero H."/>
            <person name="Silva M.A.C."/>
        </authorList>
    </citation>
    <scope>NUCLEOTIDE SEQUENCE [LARGE SCALE GENOMIC DNA]</scope>
    <source>
        <strain evidence="1 2">LAMA 639</strain>
    </source>
</reference>